<evidence type="ECO:0000256" key="2">
    <source>
        <dbReference type="ARBA" id="ARBA00022690"/>
    </source>
</evidence>
<dbReference type="GO" id="GO:0004867">
    <property type="term" value="F:serine-type endopeptidase inhibitor activity"/>
    <property type="evidence" value="ECO:0007669"/>
    <property type="project" value="UniProtKB-KW"/>
</dbReference>
<proteinExistence type="inferred from homology"/>
<comment type="caution">
    <text evidence="4">The sequence shown here is derived from an EMBL/GenBank/DDBJ whole genome shotgun (WGS) entry which is preliminary data.</text>
</comment>
<name>A0ABD1GTT8_SALDI</name>
<gene>
    <name evidence="4" type="ORF">AAHA92_23667</name>
</gene>
<organism evidence="4 5">
    <name type="scientific">Salvia divinorum</name>
    <name type="common">Maria pastora</name>
    <name type="synonym">Diviner's sage</name>
    <dbReference type="NCBI Taxonomy" id="28513"/>
    <lineage>
        <taxon>Eukaryota</taxon>
        <taxon>Viridiplantae</taxon>
        <taxon>Streptophyta</taxon>
        <taxon>Embryophyta</taxon>
        <taxon>Tracheophyta</taxon>
        <taxon>Spermatophyta</taxon>
        <taxon>Magnoliopsida</taxon>
        <taxon>eudicotyledons</taxon>
        <taxon>Gunneridae</taxon>
        <taxon>Pentapetalae</taxon>
        <taxon>asterids</taxon>
        <taxon>lamiids</taxon>
        <taxon>Lamiales</taxon>
        <taxon>Lamiaceae</taxon>
        <taxon>Nepetoideae</taxon>
        <taxon>Mentheae</taxon>
        <taxon>Salviinae</taxon>
        <taxon>Salvia</taxon>
        <taxon>Salvia subgen. Calosphace</taxon>
    </lineage>
</organism>
<dbReference type="Pfam" id="PF00280">
    <property type="entry name" value="potato_inhibit"/>
    <property type="match status" value="1"/>
</dbReference>
<evidence type="ECO:0000313" key="4">
    <source>
        <dbReference type="EMBL" id="KAL1547160.1"/>
    </source>
</evidence>
<dbReference type="PANTHER" id="PTHR33091">
    <property type="entry name" value="PROTEIN, PUTATIVE, EXPRESSED-RELATED"/>
    <property type="match status" value="1"/>
</dbReference>
<dbReference type="Gene3D" id="3.30.10.10">
    <property type="entry name" value="Trypsin Inhibitor V, subunit A"/>
    <property type="match status" value="1"/>
</dbReference>
<dbReference type="Proteomes" id="UP001567538">
    <property type="component" value="Unassembled WGS sequence"/>
</dbReference>
<protein>
    <submittedName>
        <fullName evidence="4">Serine protease inhibitor- potato inhibitor I-type family protein</fullName>
    </submittedName>
</protein>
<evidence type="ECO:0000256" key="3">
    <source>
        <dbReference type="ARBA" id="ARBA00022900"/>
    </source>
</evidence>
<dbReference type="EMBL" id="JBEAFC010000008">
    <property type="protein sequence ID" value="KAL1547160.1"/>
    <property type="molecule type" value="Genomic_DNA"/>
</dbReference>
<dbReference type="AlphaFoldDB" id="A0ABD1GTT8"/>
<evidence type="ECO:0000313" key="5">
    <source>
        <dbReference type="Proteomes" id="UP001567538"/>
    </source>
</evidence>
<sequence length="75" mass="8257">MQSIVDHPLCPGKNCWPELLMKNGEEAAAVIESENKFVTAIVLPDGTPTTFDFLCTRVFVWVNECGNVIHIPVIG</sequence>
<reference evidence="4 5" key="1">
    <citation type="submission" date="2024-06" db="EMBL/GenBank/DDBJ databases">
        <title>A chromosome level genome sequence of Diviner's sage (Salvia divinorum).</title>
        <authorList>
            <person name="Ford S.A."/>
            <person name="Ro D.-K."/>
            <person name="Ness R.W."/>
            <person name="Phillips M.A."/>
        </authorList>
    </citation>
    <scope>NUCLEOTIDE SEQUENCE [LARGE SCALE GENOMIC DNA]</scope>
    <source>
        <strain evidence="4">SAF-2024a</strain>
        <tissue evidence="4">Leaf</tissue>
    </source>
</reference>
<comment type="similarity">
    <text evidence="1">Belongs to the protease inhibitor I13 (potato type I serine protease inhibitor) family.</text>
</comment>
<keyword evidence="3 4" id="KW-0722">Serine protease inhibitor</keyword>
<dbReference type="SUPFAM" id="SSF54654">
    <property type="entry name" value="CI-2 family of serine protease inhibitors"/>
    <property type="match status" value="1"/>
</dbReference>
<dbReference type="PANTHER" id="PTHR33091:SF73">
    <property type="entry name" value="INHIBITOR OF TRYPSIN AND HAGEMAN FACTOR-LIKE"/>
    <property type="match status" value="1"/>
</dbReference>
<keyword evidence="5" id="KW-1185">Reference proteome</keyword>
<dbReference type="InterPro" id="IPR036354">
    <property type="entry name" value="Prot_inh_pot1_sf"/>
</dbReference>
<dbReference type="InterPro" id="IPR000864">
    <property type="entry name" value="Prot_inh_pot1"/>
</dbReference>
<keyword evidence="2 4" id="KW-0646">Protease inhibitor</keyword>
<accession>A0ABD1GTT8</accession>
<evidence type="ECO:0000256" key="1">
    <source>
        <dbReference type="ARBA" id="ARBA00008210"/>
    </source>
</evidence>